<evidence type="ECO:0000256" key="3">
    <source>
        <dbReference type="ARBA" id="ARBA00022723"/>
    </source>
</evidence>
<comment type="PTM">
    <text evidence="6">Binds 1 heme c group covalently per subunit.</text>
</comment>
<dbReference type="GO" id="GO:0009055">
    <property type="term" value="F:electron transfer activity"/>
    <property type="evidence" value="ECO:0007669"/>
    <property type="project" value="InterPro"/>
</dbReference>
<evidence type="ECO:0000313" key="9">
    <source>
        <dbReference type="EMBL" id="SEL04049.1"/>
    </source>
</evidence>
<keyword evidence="7" id="KW-0732">Signal</keyword>
<accession>A0A1H7LYW6</accession>
<dbReference type="GO" id="GO:0020037">
    <property type="term" value="F:heme binding"/>
    <property type="evidence" value="ECO:0007669"/>
    <property type="project" value="InterPro"/>
</dbReference>
<feature type="signal peptide" evidence="7">
    <location>
        <begin position="1"/>
        <end position="22"/>
    </location>
</feature>
<dbReference type="PRINTS" id="PR00606">
    <property type="entry name" value="CYTCHROMECID"/>
</dbReference>
<dbReference type="Proteomes" id="UP000198620">
    <property type="component" value="Unassembled WGS sequence"/>
</dbReference>
<dbReference type="SUPFAM" id="SSF46626">
    <property type="entry name" value="Cytochrome c"/>
    <property type="match status" value="1"/>
</dbReference>
<keyword evidence="3 6" id="KW-0479">Metal-binding</keyword>
<evidence type="ECO:0000256" key="7">
    <source>
        <dbReference type="SAM" id="SignalP"/>
    </source>
</evidence>
<organism evidence="9 10">
    <name type="scientific">Nitrosovibrio tenuis</name>
    <dbReference type="NCBI Taxonomy" id="1233"/>
    <lineage>
        <taxon>Bacteria</taxon>
        <taxon>Pseudomonadati</taxon>
        <taxon>Pseudomonadota</taxon>
        <taxon>Betaproteobacteria</taxon>
        <taxon>Nitrosomonadales</taxon>
        <taxon>Nitrosomonadaceae</taxon>
        <taxon>Nitrosovibrio</taxon>
    </lineage>
</organism>
<feature type="binding site" description="covalent" evidence="6">
    <location>
        <position position="36"/>
    </location>
    <ligand>
        <name>heme c</name>
        <dbReference type="ChEBI" id="CHEBI:61717"/>
    </ligand>
</feature>
<keyword evidence="10" id="KW-1185">Reference proteome</keyword>
<dbReference type="InterPro" id="IPR009056">
    <property type="entry name" value="Cyt_c-like_dom"/>
</dbReference>
<dbReference type="RefSeq" id="WP_090828420.1">
    <property type="nucleotide sequence ID" value="NZ_FOBH01000004.1"/>
</dbReference>
<evidence type="ECO:0000313" key="10">
    <source>
        <dbReference type="Proteomes" id="UP000198620"/>
    </source>
</evidence>
<protein>
    <submittedName>
        <fullName evidence="9">Cytochrome c</fullName>
    </submittedName>
</protein>
<evidence type="ECO:0000256" key="4">
    <source>
        <dbReference type="ARBA" id="ARBA00022982"/>
    </source>
</evidence>
<evidence type="ECO:0000256" key="6">
    <source>
        <dbReference type="PIRSR" id="PIRSR602324-1"/>
    </source>
</evidence>
<dbReference type="GO" id="GO:0005506">
    <property type="term" value="F:iron ion binding"/>
    <property type="evidence" value="ECO:0007669"/>
    <property type="project" value="InterPro"/>
</dbReference>
<proteinExistence type="predicted"/>
<sequence>MKAVWMGMIAASALVMVGTAQANADLAKASGCTNCHTVDKKLVGPALKDIAAKYKDDPGAQARLEERVKKGSNGVWGPVPMPPNSNVSDANIKTLVTWILSLK</sequence>
<dbReference type="Gene3D" id="1.10.760.10">
    <property type="entry name" value="Cytochrome c-like domain"/>
    <property type="match status" value="1"/>
</dbReference>
<reference evidence="9 10" key="1">
    <citation type="submission" date="2016-10" db="EMBL/GenBank/DDBJ databases">
        <authorList>
            <person name="de Groot N.N."/>
        </authorList>
    </citation>
    <scope>NUCLEOTIDE SEQUENCE [LARGE SCALE GENOMIC DNA]</scope>
    <source>
        <strain evidence="9 10">Nv1</strain>
    </source>
</reference>
<dbReference type="InterPro" id="IPR002324">
    <property type="entry name" value="Cyt_c_ID"/>
</dbReference>
<dbReference type="STRING" id="1233.SAMN05216387_104203"/>
<evidence type="ECO:0000256" key="5">
    <source>
        <dbReference type="ARBA" id="ARBA00023004"/>
    </source>
</evidence>
<evidence type="ECO:0000256" key="2">
    <source>
        <dbReference type="ARBA" id="ARBA00022617"/>
    </source>
</evidence>
<dbReference type="InterPro" id="IPR036909">
    <property type="entry name" value="Cyt_c-like_dom_sf"/>
</dbReference>
<dbReference type="Pfam" id="PF00034">
    <property type="entry name" value="Cytochrom_C"/>
    <property type="match status" value="1"/>
</dbReference>
<dbReference type="OrthoDB" id="9811281at2"/>
<keyword evidence="5 6" id="KW-0408">Iron</keyword>
<dbReference type="EMBL" id="FOBH01000004">
    <property type="protein sequence ID" value="SEL04049.1"/>
    <property type="molecule type" value="Genomic_DNA"/>
</dbReference>
<evidence type="ECO:0000259" key="8">
    <source>
        <dbReference type="PROSITE" id="PS51007"/>
    </source>
</evidence>
<keyword evidence="1" id="KW-0813">Transport</keyword>
<dbReference type="AlphaFoldDB" id="A0A1H7LYW6"/>
<keyword evidence="2 6" id="KW-0349">Heme</keyword>
<feature type="domain" description="Cytochrome c" evidence="8">
    <location>
        <begin position="18"/>
        <end position="103"/>
    </location>
</feature>
<feature type="binding site" description="covalent" evidence="6">
    <location>
        <position position="81"/>
    </location>
    <ligand>
        <name>heme c</name>
        <dbReference type="ChEBI" id="CHEBI:61717"/>
    </ligand>
</feature>
<dbReference type="PROSITE" id="PS51007">
    <property type="entry name" value="CYTC"/>
    <property type="match status" value="1"/>
</dbReference>
<feature type="chain" id="PRO_5011628422" evidence="7">
    <location>
        <begin position="23"/>
        <end position="103"/>
    </location>
</feature>
<name>A0A1H7LYW6_9PROT</name>
<evidence type="ECO:0000256" key="1">
    <source>
        <dbReference type="ARBA" id="ARBA00022448"/>
    </source>
</evidence>
<keyword evidence="4" id="KW-0249">Electron transport</keyword>
<feature type="binding site" description="covalent" evidence="6">
    <location>
        <position position="32"/>
    </location>
    <ligand>
        <name>heme c</name>
        <dbReference type="ChEBI" id="CHEBI:61717"/>
    </ligand>
</feature>
<gene>
    <name evidence="9" type="ORF">SAMN05216387_104203</name>
</gene>